<reference evidence="3 4" key="1">
    <citation type="submission" date="2023-03" db="EMBL/GenBank/DDBJ databases">
        <title>Novosphingobium cyanobacteriorum sp. nov., isolated from a eutrophic reservoir during the Microcystis bloom period.</title>
        <authorList>
            <person name="Kang M."/>
            <person name="Le V."/>
            <person name="Ko S.-R."/>
            <person name="Lee S.-A."/>
            <person name="Ahn C.-Y."/>
        </authorList>
    </citation>
    <scope>NUCLEOTIDE SEQUENCE [LARGE SCALE GENOMIC DNA]</scope>
    <source>
        <strain evidence="3 4">HBC54</strain>
    </source>
</reference>
<dbReference type="Proteomes" id="UP001222770">
    <property type="component" value="Unassembled WGS sequence"/>
</dbReference>
<evidence type="ECO:0000256" key="1">
    <source>
        <dbReference type="SAM" id="SignalP"/>
    </source>
</evidence>
<dbReference type="Pfam" id="PF13472">
    <property type="entry name" value="Lipase_GDSL_2"/>
    <property type="match status" value="1"/>
</dbReference>
<evidence type="ECO:0000313" key="3">
    <source>
        <dbReference type="EMBL" id="MDF8332362.1"/>
    </source>
</evidence>
<feature type="signal peptide" evidence="1">
    <location>
        <begin position="1"/>
        <end position="19"/>
    </location>
</feature>
<keyword evidence="1" id="KW-0732">Signal</keyword>
<dbReference type="PANTHER" id="PTHR30383">
    <property type="entry name" value="THIOESTERASE 1/PROTEASE 1/LYSOPHOSPHOLIPASE L1"/>
    <property type="match status" value="1"/>
</dbReference>
<dbReference type="EMBL" id="JAROCY010000003">
    <property type="protein sequence ID" value="MDF8332362.1"/>
    <property type="molecule type" value="Genomic_DNA"/>
</dbReference>
<dbReference type="CDD" id="cd01822">
    <property type="entry name" value="Lysophospholipase_L1_like"/>
    <property type="match status" value="1"/>
</dbReference>
<feature type="domain" description="SGNH hydrolase-type esterase" evidence="2">
    <location>
        <begin position="42"/>
        <end position="204"/>
    </location>
</feature>
<dbReference type="RefSeq" id="WP_277275523.1">
    <property type="nucleotide sequence ID" value="NZ_JAROCY010000003.1"/>
</dbReference>
<evidence type="ECO:0000259" key="2">
    <source>
        <dbReference type="Pfam" id="PF13472"/>
    </source>
</evidence>
<accession>A0ABT6CEL0</accession>
<dbReference type="InterPro" id="IPR051532">
    <property type="entry name" value="Ester_Hydrolysis_Enzymes"/>
</dbReference>
<sequence length="225" mass="23731">MRFLAVSLLLLLAACSGEKAPAPLATRSAGAESPAKAPVILAFGDSLYAGYGLKPTESYPSRLEVALNAAEVPVRVVNAGVSGDTTAAARARLAFTLDGQPVKPALVMVGLGGNDMLRGLPPAETRANMAAIAQELKRRNIPFMLTGMLAAPNMGKDYVSQFNTIWPDLAKEYQVPLVPFFLQPVFGNDALLLEDHIHPNPQGVDRIVAATQDSVSKALKAATNP</sequence>
<proteinExistence type="predicted"/>
<dbReference type="InterPro" id="IPR036514">
    <property type="entry name" value="SGNH_hydro_sf"/>
</dbReference>
<dbReference type="InterPro" id="IPR013830">
    <property type="entry name" value="SGNH_hydro"/>
</dbReference>
<evidence type="ECO:0000313" key="4">
    <source>
        <dbReference type="Proteomes" id="UP001222770"/>
    </source>
</evidence>
<name>A0ABT6CEL0_9SPHN</name>
<protein>
    <submittedName>
        <fullName evidence="3">Arylesterase</fullName>
    </submittedName>
</protein>
<feature type="chain" id="PRO_5047334365" evidence="1">
    <location>
        <begin position="20"/>
        <end position="225"/>
    </location>
</feature>
<dbReference type="PANTHER" id="PTHR30383:SF24">
    <property type="entry name" value="THIOESTERASE 1_PROTEASE 1_LYSOPHOSPHOLIPASE L1"/>
    <property type="match status" value="1"/>
</dbReference>
<organism evidence="3 4">
    <name type="scientific">Novosphingobium cyanobacteriorum</name>
    <dbReference type="NCBI Taxonomy" id="3024215"/>
    <lineage>
        <taxon>Bacteria</taxon>
        <taxon>Pseudomonadati</taxon>
        <taxon>Pseudomonadota</taxon>
        <taxon>Alphaproteobacteria</taxon>
        <taxon>Sphingomonadales</taxon>
        <taxon>Sphingomonadaceae</taxon>
        <taxon>Novosphingobium</taxon>
    </lineage>
</organism>
<comment type="caution">
    <text evidence="3">The sequence shown here is derived from an EMBL/GenBank/DDBJ whole genome shotgun (WGS) entry which is preliminary data.</text>
</comment>
<keyword evidence="4" id="KW-1185">Reference proteome</keyword>
<dbReference type="PROSITE" id="PS01098">
    <property type="entry name" value="LIPASE_GDSL_SER"/>
    <property type="match status" value="1"/>
</dbReference>
<dbReference type="PROSITE" id="PS51257">
    <property type="entry name" value="PROKAR_LIPOPROTEIN"/>
    <property type="match status" value="1"/>
</dbReference>
<dbReference type="Gene3D" id="3.40.50.1110">
    <property type="entry name" value="SGNH hydrolase"/>
    <property type="match status" value="1"/>
</dbReference>
<dbReference type="SUPFAM" id="SSF52266">
    <property type="entry name" value="SGNH hydrolase"/>
    <property type="match status" value="1"/>
</dbReference>
<dbReference type="InterPro" id="IPR008265">
    <property type="entry name" value="Lipase_GDSL_AS"/>
</dbReference>
<gene>
    <name evidence="3" type="ORF">POM99_04040</name>
</gene>